<feature type="domain" description="FAD-binding" evidence="5">
    <location>
        <begin position="7"/>
        <end position="373"/>
    </location>
</feature>
<dbReference type="GeneID" id="36551925"/>
<dbReference type="PANTHER" id="PTHR43004">
    <property type="entry name" value="TRK SYSTEM POTASSIUM UPTAKE PROTEIN"/>
    <property type="match status" value="1"/>
</dbReference>
<evidence type="ECO:0000256" key="4">
    <source>
        <dbReference type="ARBA" id="ARBA00023002"/>
    </source>
</evidence>
<comment type="caution">
    <text evidence="7">The sequence shown here is derived from an EMBL/GenBank/DDBJ whole genome shotgun (WGS) entry which is preliminary data.</text>
</comment>
<sequence length="629" mass="69837">MTIDNQYDVIIVGAGPAGLMAATWLSQAGVKTLVAEKQQCRTQAGHADGLESRTIEILDSFGIGNAVWSESNPTVEVCLWIDSHDGIRRESMTLNHNPGLSRFKECTLAQDRVEEHLLGFIKDHGNVKVKWGTVPTSIKIDENRVESIPHNPVEVRLKPWRSDIDQQCKGSEPVIESVFRTKYVVGCDGARSWVRKHFGLSLQGESSNEHWGVIDCIPVTDFPDIRKRCIIKSRVGNIMIIPRERRLVRFYIQLSPTVAAKIRSCYHHAALIVVAKAILQPYFFDAAKVQWSTIYTVGQRLCPIYSVQNRVFLAGDAVHTHSPKAGQGMNVSMQDTYNLGWKLASVLKGMATPKLLHTYQSERLPVGERLVSFDKQICRGICSSAEADKALTSRGEINPLKASLREENSNASGLGVIYDPGILVAASGHWKLALKTECTRPMSKPYLAEGIIVGGRFPSYRVLCQSDSRPWHLQQRLRSTGQWNLVVFGGNIVESAQMLRVERLAASLSQPDSFFTKINQSIRQTAVGSIAAHLVHSSCHRKIEFMELPEIFRPFDPHGGYEYGQVFADDDAYGEGCGHAYQSYGIAPQGCLVLIRPDQHVAFVGDLEDTAALEAYFAGFSVPLMNQAF</sequence>
<dbReference type="SUPFAM" id="SSF54373">
    <property type="entry name" value="FAD-linked reductases, C-terminal domain"/>
    <property type="match status" value="1"/>
</dbReference>
<dbReference type="Pfam" id="PF07976">
    <property type="entry name" value="Phe_hydrox_dim"/>
    <property type="match status" value="1"/>
</dbReference>
<dbReference type="PRINTS" id="PR00420">
    <property type="entry name" value="RNGMNOXGNASE"/>
</dbReference>
<dbReference type="PANTHER" id="PTHR43004:SF13">
    <property type="entry name" value="FAD-BINDING DOMAIN-CONTAINING PROTEIN-RELATED"/>
    <property type="match status" value="1"/>
</dbReference>
<dbReference type="GO" id="GO:0071949">
    <property type="term" value="F:FAD binding"/>
    <property type="evidence" value="ECO:0007669"/>
    <property type="project" value="InterPro"/>
</dbReference>
<keyword evidence="3" id="KW-0274">FAD</keyword>
<evidence type="ECO:0000313" key="8">
    <source>
        <dbReference type="Proteomes" id="UP000234275"/>
    </source>
</evidence>
<evidence type="ECO:0000256" key="1">
    <source>
        <dbReference type="ARBA" id="ARBA00007801"/>
    </source>
</evidence>
<dbReference type="GO" id="GO:0016709">
    <property type="term" value="F:oxidoreductase activity, acting on paired donors, with incorporation or reduction of molecular oxygen, NAD(P)H as one donor, and incorporation of one atom of oxygen"/>
    <property type="evidence" value="ECO:0007669"/>
    <property type="project" value="UniProtKB-ARBA"/>
</dbReference>
<dbReference type="AlphaFoldDB" id="A0A2I2GAB3"/>
<feature type="domain" description="Phenol hydroxylase-like C-terminal dimerisation" evidence="6">
    <location>
        <begin position="417"/>
        <end position="622"/>
    </location>
</feature>
<dbReference type="STRING" id="1392250.A0A2I2GAB3"/>
<dbReference type="InterPro" id="IPR002938">
    <property type="entry name" value="FAD-bd"/>
</dbReference>
<dbReference type="InterPro" id="IPR036249">
    <property type="entry name" value="Thioredoxin-like_sf"/>
</dbReference>
<keyword evidence="2" id="KW-0285">Flavoprotein</keyword>
<dbReference type="Gene3D" id="3.50.50.60">
    <property type="entry name" value="FAD/NAD(P)-binding domain"/>
    <property type="match status" value="1"/>
</dbReference>
<evidence type="ECO:0000313" key="7">
    <source>
        <dbReference type="EMBL" id="PLB49808.1"/>
    </source>
</evidence>
<dbReference type="OrthoDB" id="1716816at2759"/>
<reference evidence="7 8" key="1">
    <citation type="submission" date="2016-12" db="EMBL/GenBank/DDBJ databases">
        <title>The genomes of Aspergillus section Nigri reveals drivers in fungal speciation.</title>
        <authorList>
            <consortium name="DOE Joint Genome Institute"/>
            <person name="Vesth T.C."/>
            <person name="Nybo J."/>
            <person name="Theobald S."/>
            <person name="Brandl J."/>
            <person name="Frisvad J.C."/>
            <person name="Nielsen K.F."/>
            <person name="Lyhne E.K."/>
            <person name="Kogle M.E."/>
            <person name="Kuo A."/>
            <person name="Riley R."/>
            <person name="Clum A."/>
            <person name="Nolan M."/>
            <person name="Lipzen A."/>
            <person name="Salamov A."/>
            <person name="Henrissat B."/>
            <person name="Wiebenga A."/>
            <person name="De Vries R.P."/>
            <person name="Grigoriev I.V."/>
            <person name="Mortensen U.H."/>
            <person name="Andersen M.R."/>
            <person name="Baker S.E."/>
        </authorList>
    </citation>
    <scope>NUCLEOTIDE SEQUENCE [LARGE SCALE GENOMIC DNA]</scope>
    <source>
        <strain evidence="7 8">IBT 23096</strain>
    </source>
</reference>
<dbReference type="InterPro" id="IPR050641">
    <property type="entry name" value="RIFMO-like"/>
</dbReference>
<comment type="similarity">
    <text evidence="1">Belongs to the PheA/TfdB FAD monooxygenase family.</text>
</comment>
<keyword evidence="4" id="KW-0560">Oxidoreductase</keyword>
<dbReference type="InterPro" id="IPR036188">
    <property type="entry name" value="FAD/NAD-bd_sf"/>
</dbReference>
<dbReference type="Pfam" id="PF01494">
    <property type="entry name" value="FAD_binding_3"/>
    <property type="match status" value="1"/>
</dbReference>
<evidence type="ECO:0000259" key="6">
    <source>
        <dbReference type="Pfam" id="PF07976"/>
    </source>
</evidence>
<dbReference type="InterPro" id="IPR012941">
    <property type="entry name" value="Phe_hydrox_C_dim_dom"/>
</dbReference>
<dbReference type="CDD" id="cd02979">
    <property type="entry name" value="PHOX_C"/>
    <property type="match status" value="1"/>
</dbReference>
<dbReference type="Proteomes" id="UP000234275">
    <property type="component" value="Unassembled WGS sequence"/>
</dbReference>
<name>A0A2I2GAB3_9EURO</name>
<gene>
    <name evidence="7" type="ORF">P170DRAFT_357558</name>
</gene>
<dbReference type="SUPFAM" id="SSF52833">
    <property type="entry name" value="Thioredoxin-like"/>
    <property type="match status" value="1"/>
</dbReference>
<accession>A0A2I2GAB3</accession>
<organism evidence="7 8">
    <name type="scientific">Aspergillus steynii IBT 23096</name>
    <dbReference type="NCBI Taxonomy" id="1392250"/>
    <lineage>
        <taxon>Eukaryota</taxon>
        <taxon>Fungi</taxon>
        <taxon>Dikarya</taxon>
        <taxon>Ascomycota</taxon>
        <taxon>Pezizomycotina</taxon>
        <taxon>Eurotiomycetes</taxon>
        <taxon>Eurotiomycetidae</taxon>
        <taxon>Eurotiales</taxon>
        <taxon>Aspergillaceae</taxon>
        <taxon>Aspergillus</taxon>
        <taxon>Aspergillus subgen. Circumdati</taxon>
    </lineage>
</organism>
<dbReference type="RefSeq" id="XP_024705110.1">
    <property type="nucleotide sequence ID" value="XM_024844225.1"/>
</dbReference>
<protein>
    <submittedName>
        <fullName evidence="7">2-polyprenyl-6-methoxyphenol hydroxylase</fullName>
    </submittedName>
</protein>
<dbReference type="VEuPathDB" id="FungiDB:P170DRAFT_357558"/>
<dbReference type="Gene3D" id="3.40.30.20">
    <property type="match status" value="1"/>
</dbReference>
<dbReference type="Gene3D" id="3.30.9.10">
    <property type="entry name" value="D-Amino Acid Oxidase, subunit A, domain 2"/>
    <property type="match status" value="1"/>
</dbReference>
<evidence type="ECO:0000256" key="2">
    <source>
        <dbReference type="ARBA" id="ARBA00022630"/>
    </source>
</evidence>
<keyword evidence="8" id="KW-1185">Reference proteome</keyword>
<dbReference type="EMBL" id="MSFO01000004">
    <property type="protein sequence ID" value="PLB49808.1"/>
    <property type="molecule type" value="Genomic_DNA"/>
</dbReference>
<dbReference type="SUPFAM" id="SSF51905">
    <property type="entry name" value="FAD/NAD(P)-binding domain"/>
    <property type="match status" value="1"/>
</dbReference>
<evidence type="ECO:0000259" key="5">
    <source>
        <dbReference type="Pfam" id="PF01494"/>
    </source>
</evidence>
<evidence type="ECO:0000256" key="3">
    <source>
        <dbReference type="ARBA" id="ARBA00022827"/>
    </source>
</evidence>
<dbReference type="InterPro" id="IPR038220">
    <property type="entry name" value="PHOX_C_sf"/>
</dbReference>
<proteinExistence type="inferred from homology"/>